<keyword evidence="5" id="KW-0808">Transferase</keyword>
<evidence type="ECO:0000313" key="14">
    <source>
        <dbReference type="EMBL" id="KAH0894325.1"/>
    </source>
</evidence>
<evidence type="ECO:0000256" key="2">
    <source>
        <dbReference type="ARBA" id="ARBA00004881"/>
    </source>
</evidence>
<evidence type="ECO:0000256" key="4">
    <source>
        <dbReference type="ARBA" id="ARBA00022676"/>
    </source>
</evidence>
<keyword evidence="11" id="KW-0294">Fucose metabolism</keyword>
<evidence type="ECO:0000256" key="1">
    <source>
        <dbReference type="ARBA" id="ARBA00004606"/>
    </source>
</evidence>
<evidence type="ECO:0000256" key="7">
    <source>
        <dbReference type="ARBA" id="ARBA00022968"/>
    </source>
</evidence>
<evidence type="ECO:0000256" key="10">
    <source>
        <dbReference type="ARBA" id="ARBA00023180"/>
    </source>
</evidence>
<keyword evidence="9" id="KW-0472">Membrane</keyword>
<evidence type="ECO:0000256" key="11">
    <source>
        <dbReference type="ARBA" id="ARBA00023253"/>
    </source>
</evidence>
<keyword evidence="8" id="KW-1133">Transmembrane helix</keyword>
<evidence type="ECO:0000256" key="6">
    <source>
        <dbReference type="ARBA" id="ARBA00022692"/>
    </source>
</evidence>
<feature type="non-terminal residue" evidence="14">
    <location>
        <position position="1"/>
    </location>
</feature>
<evidence type="ECO:0000256" key="3">
    <source>
        <dbReference type="ARBA" id="ARBA00007737"/>
    </source>
</evidence>
<protein>
    <recommendedName>
        <fullName evidence="13">O-fucosyltransferase family protein</fullName>
    </recommendedName>
</protein>
<organism evidence="14 15">
    <name type="scientific">Brassica napus</name>
    <name type="common">Rape</name>
    <dbReference type="NCBI Taxonomy" id="3708"/>
    <lineage>
        <taxon>Eukaryota</taxon>
        <taxon>Viridiplantae</taxon>
        <taxon>Streptophyta</taxon>
        <taxon>Embryophyta</taxon>
        <taxon>Tracheophyta</taxon>
        <taxon>Spermatophyta</taxon>
        <taxon>Magnoliopsida</taxon>
        <taxon>eudicotyledons</taxon>
        <taxon>Gunneridae</taxon>
        <taxon>Pentapetalae</taxon>
        <taxon>rosids</taxon>
        <taxon>malvids</taxon>
        <taxon>Brassicales</taxon>
        <taxon>Brassicaceae</taxon>
        <taxon>Brassiceae</taxon>
        <taxon>Brassica</taxon>
    </lineage>
</organism>
<name>A0ABQ8AQP4_BRANA</name>
<keyword evidence="10" id="KW-0325">Glycoprotein</keyword>
<dbReference type="InterPro" id="IPR019378">
    <property type="entry name" value="GDP-Fuc_O-FucTrfase"/>
</dbReference>
<keyword evidence="15" id="KW-1185">Reference proteome</keyword>
<accession>A0ABQ8AQP4</accession>
<dbReference type="EMBL" id="JAGKQM010000013">
    <property type="protein sequence ID" value="KAH0894325.1"/>
    <property type="molecule type" value="Genomic_DNA"/>
</dbReference>
<evidence type="ECO:0000256" key="8">
    <source>
        <dbReference type="ARBA" id="ARBA00022989"/>
    </source>
</evidence>
<keyword evidence="6" id="KW-0812">Transmembrane</keyword>
<reference evidence="14 15" key="1">
    <citation type="submission" date="2021-05" db="EMBL/GenBank/DDBJ databases">
        <title>Genome Assembly of Synthetic Allotetraploid Brassica napus Reveals Homoeologous Exchanges between Subgenomes.</title>
        <authorList>
            <person name="Davis J.T."/>
        </authorList>
    </citation>
    <scope>NUCLEOTIDE SEQUENCE [LARGE SCALE GENOMIC DNA]</scope>
    <source>
        <strain evidence="15">cv. Da-Ae</strain>
        <tissue evidence="14">Seedling</tissue>
    </source>
</reference>
<evidence type="ECO:0000256" key="12">
    <source>
        <dbReference type="ARBA" id="ARBA00023277"/>
    </source>
</evidence>
<comment type="subcellular location">
    <subcellularLocation>
        <location evidence="1">Membrane</location>
        <topology evidence="1">Single-pass type II membrane protein</topology>
    </subcellularLocation>
</comment>
<sequence length="198" mass="22487">AKVLYIALHLRLEKDVWVRTGCLTGLSSKYDEIARLEGIKRPQLLTTKSSKTPNERKLAVTRLVSELLFFFTTNTILHCPHELNPFAKRASIMAAIDYIVCKESDVFMASHGGNMGCAIKGHSAYEGHKKLITPNKRQMLPYFLNKTMTETESEKMMKKLHKQSLGQPEIRVSKAGRDLTKYPVPECMCIYNQTSHTI</sequence>
<dbReference type="PANTHER" id="PTHR31741:SF57">
    <property type="entry name" value="O-FUCOSYLTRANSFERASE 24"/>
    <property type="match status" value="1"/>
</dbReference>
<keyword evidence="4" id="KW-0328">Glycosyltransferase</keyword>
<comment type="similarity">
    <text evidence="3">Belongs to the glycosyltransferase GT106 family.</text>
</comment>
<evidence type="ECO:0000256" key="5">
    <source>
        <dbReference type="ARBA" id="ARBA00022679"/>
    </source>
</evidence>
<gene>
    <name evidence="14" type="ORF">HID58_056754</name>
</gene>
<keyword evidence="7" id="KW-0735">Signal-anchor</keyword>
<proteinExistence type="inferred from homology"/>
<evidence type="ECO:0000256" key="13">
    <source>
        <dbReference type="ARBA" id="ARBA00030350"/>
    </source>
</evidence>
<evidence type="ECO:0000256" key="9">
    <source>
        <dbReference type="ARBA" id="ARBA00023136"/>
    </source>
</evidence>
<evidence type="ECO:0000313" key="15">
    <source>
        <dbReference type="Proteomes" id="UP000824890"/>
    </source>
</evidence>
<comment type="caution">
    <text evidence="14">The sequence shown here is derived from an EMBL/GenBank/DDBJ whole genome shotgun (WGS) entry which is preliminary data.</text>
</comment>
<dbReference type="Pfam" id="PF10250">
    <property type="entry name" value="O-FucT"/>
    <property type="match status" value="1"/>
</dbReference>
<dbReference type="PANTHER" id="PTHR31741">
    <property type="entry name" value="OS02G0726500 PROTEIN-RELATED"/>
    <property type="match status" value="1"/>
</dbReference>
<comment type="pathway">
    <text evidence="2">Glycan metabolism.</text>
</comment>
<dbReference type="Proteomes" id="UP000824890">
    <property type="component" value="Unassembled WGS sequence"/>
</dbReference>
<keyword evidence="12" id="KW-0119">Carbohydrate metabolism</keyword>